<dbReference type="EnsemblPlants" id="AET01629">
    <property type="protein sequence ID" value="AET01629"/>
    <property type="gene ID" value="MTR_8g018250"/>
</dbReference>
<evidence type="ECO:0000313" key="1">
    <source>
        <dbReference type="EMBL" id="AET01629.1"/>
    </source>
</evidence>
<dbReference type="PaxDb" id="3880-AET01629"/>
<dbReference type="AlphaFoldDB" id="G7LI79"/>
<dbReference type="EMBL" id="CM001224">
    <property type="protein sequence ID" value="AET01629.1"/>
    <property type="molecule type" value="Genomic_DNA"/>
</dbReference>
<name>G7LI79_MEDTR</name>
<accession>G7LI79</accession>
<reference evidence="1 3" key="2">
    <citation type="journal article" date="2014" name="BMC Genomics">
        <title>An improved genome release (version Mt4.0) for the model legume Medicago truncatula.</title>
        <authorList>
            <person name="Tang H."/>
            <person name="Krishnakumar V."/>
            <person name="Bidwell S."/>
            <person name="Rosen B."/>
            <person name="Chan A."/>
            <person name="Zhou S."/>
            <person name="Gentzbittel L."/>
            <person name="Childs K.L."/>
            <person name="Yandell M."/>
            <person name="Gundlach H."/>
            <person name="Mayer K.F."/>
            <person name="Schwartz D.C."/>
            <person name="Town C.D."/>
        </authorList>
    </citation>
    <scope>GENOME REANNOTATION</scope>
    <source>
        <strain evidence="2 3">cv. Jemalong A17</strain>
    </source>
</reference>
<evidence type="ECO:0000313" key="2">
    <source>
        <dbReference type="EnsemblPlants" id="AET01629"/>
    </source>
</evidence>
<proteinExistence type="predicted"/>
<reference evidence="2" key="3">
    <citation type="submission" date="2015-04" db="UniProtKB">
        <authorList>
            <consortium name="EnsemblPlants"/>
        </authorList>
    </citation>
    <scope>IDENTIFICATION</scope>
    <source>
        <strain evidence="2">cv. Jemalong A17</strain>
    </source>
</reference>
<reference evidence="1 3" key="1">
    <citation type="journal article" date="2011" name="Nature">
        <title>The Medicago genome provides insight into the evolution of rhizobial symbioses.</title>
        <authorList>
            <person name="Young N.D."/>
            <person name="Debelle F."/>
            <person name="Oldroyd G.E."/>
            <person name="Geurts R."/>
            <person name="Cannon S.B."/>
            <person name="Udvardi M.K."/>
            <person name="Benedito V.A."/>
            <person name="Mayer K.F."/>
            <person name="Gouzy J."/>
            <person name="Schoof H."/>
            <person name="Van de Peer Y."/>
            <person name="Proost S."/>
            <person name="Cook D.R."/>
            <person name="Meyers B.C."/>
            <person name="Spannagl M."/>
            <person name="Cheung F."/>
            <person name="De Mita S."/>
            <person name="Krishnakumar V."/>
            <person name="Gundlach H."/>
            <person name="Zhou S."/>
            <person name="Mudge J."/>
            <person name="Bharti A.K."/>
            <person name="Murray J.D."/>
            <person name="Naoumkina M.A."/>
            <person name="Rosen B."/>
            <person name="Silverstein K.A."/>
            <person name="Tang H."/>
            <person name="Rombauts S."/>
            <person name="Zhao P.X."/>
            <person name="Zhou P."/>
            <person name="Barbe V."/>
            <person name="Bardou P."/>
            <person name="Bechner M."/>
            <person name="Bellec A."/>
            <person name="Berger A."/>
            <person name="Berges H."/>
            <person name="Bidwell S."/>
            <person name="Bisseling T."/>
            <person name="Choisne N."/>
            <person name="Couloux A."/>
            <person name="Denny R."/>
            <person name="Deshpande S."/>
            <person name="Dai X."/>
            <person name="Doyle J.J."/>
            <person name="Dudez A.M."/>
            <person name="Farmer A.D."/>
            <person name="Fouteau S."/>
            <person name="Franken C."/>
            <person name="Gibelin C."/>
            <person name="Gish J."/>
            <person name="Goldstein S."/>
            <person name="Gonzalez A.J."/>
            <person name="Green P.J."/>
            <person name="Hallab A."/>
            <person name="Hartog M."/>
            <person name="Hua A."/>
            <person name="Humphray S.J."/>
            <person name="Jeong D.H."/>
            <person name="Jing Y."/>
            <person name="Jocker A."/>
            <person name="Kenton S.M."/>
            <person name="Kim D.J."/>
            <person name="Klee K."/>
            <person name="Lai H."/>
            <person name="Lang C."/>
            <person name="Lin S."/>
            <person name="Macmil S.L."/>
            <person name="Magdelenat G."/>
            <person name="Matthews L."/>
            <person name="McCorrison J."/>
            <person name="Monaghan E.L."/>
            <person name="Mun J.H."/>
            <person name="Najar F.Z."/>
            <person name="Nicholson C."/>
            <person name="Noirot C."/>
            <person name="O'Bleness M."/>
            <person name="Paule C.R."/>
            <person name="Poulain J."/>
            <person name="Prion F."/>
            <person name="Qin B."/>
            <person name="Qu C."/>
            <person name="Retzel E.F."/>
            <person name="Riddle C."/>
            <person name="Sallet E."/>
            <person name="Samain S."/>
            <person name="Samson N."/>
            <person name="Sanders I."/>
            <person name="Saurat O."/>
            <person name="Scarpelli C."/>
            <person name="Schiex T."/>
            <person name="Segurens B."/>
            <person name="Severin A.J."/>
            <person name="Sherrier D.J."/>
            <person name="Shi R."/>
            <person name="Sims S."/>
            <person name="Singer S.R."/>
            <person name="Sinharoy S."/>
            <person name="Sterck L."/>
            <person name="Viollet A."/>
            <person name="Wang B.B."/>
            <person name="Wang K."/>
            <person name="Wang M."/>
            <person name="Wang X."/>
            <person name="Warfsmann J."/>
            <person name="Weissenbach J."/>
            <person name="White D.D."/>
            <person name="White J.D."/>
            <person name="Wiley G.B."/>
            <person name="Wincker P."/>
            <person name="Xing Y."/>
            <person name="Yang L."/>
            <person name="Yao Z."/>
            <person name="Ying F."/>
            <person name="Zhai J."/>
            <person name="Zhou L."/>
            <person name="Zuber A."/>
            <person name="Denarie J."/>
            <person name="Dixon R.A."/>
            <person name="May G.D."/>
            <person name="Schwartz D.C."/>
            <person name="Rogers J."/>
            <person name="Quetier F."/>
            <person name="Town C.D."/>
            <person name="Roe B.A."/>
        </authorList>
    </citation>
    <scope>NUCLEOTIDE SEQUENCE [LARGE SCALE GENOMIC DNA]</scope>
    <source>
        <strain evidence="1">A17</strain>
        <strain evidence="2 3">cv. Jemalong A17</strain>
    </source>
</reference>
<sequence length="258" mass="29140">MHVTMCLLLPCNNGFFARFILLKHNILDGSNVKILPTNIKYLSNLATLSLNNCKMFLSLPELPEHIKEFCTTSKHKNGDEKYISFNNGKMLESNDLSLNCITEDTILVMKSVALYNVLVHKRCSETHSYNYDSVVVYLPGSRIPSKLKYKTSDSKLTIGFSDIYYSLGFIFAVVVSPSNGMKNERGSGAKIQCKCYREDGSQVGVSSEWHSEPVTNLDMFLYGMTHTVSVSYNTSMKEMFLLNSMLQLIVRNMIVFSV</sequence>
<evidence type="ECO:0000313" key="3">
    <source>
        <dbReference type="Proteomes" id="UP000002051"/>
    </source>
</evidence>
<dbReference type="Proteomes" id="UP000002051">
    <property type="component" value="Chromosome 8"/>
</dbReference>
<keyword evidence="3" id="KW-1185">Reference proteome</keyword>
<dbReference type="HOGENOM" id="CLU_1079145_0_0_1"/>
<protein>
    <submittedName>
        <fullName evidence="1 2">Uncharacterized protein</fullName>
    </submittedName>
</protein>
<organism evidence="1 3">
    <name type="scientific">Medicago truncatula</name>
    <name type="common">Barrel medic</name>
    <name type="synonym">Medicago tribuloides</name>
    <dbReference type="NCBI Taxonomy" id="3880"/>
    <lineage>
        <taxon>Eukaryota</taxon>
        <taxon>Viridiplantae</taxon>
        <taxon>Streptophyta</taxon>
        <taxon>Embryophyta</taxon>
        <taxon>Tracheophyta</taxon>
        <taxon>Spermatophyta</taxon>
        <taxon>Magnoliopsida</taxon>
        <taxon>eudicotyledons</taxon>
        <taxon>Gunneridae</taxon>
        <taxon>Pentapetalae</taxon>
        <taxon>rosids</taxon>
        <taxon>fabids</taxon>
        <taxon>Fabales</taxon>
        <taxon>Fabaceae</taxon>
        <taxon>Papilionoideae</taxon>
        <taxon>50 kb inversion clade</taxon>
        <taxon>NPAAA clade</taxon>
        <taxon>Hologalegina</taxon>
        <taxon>IRL clade</taxon>
        <taxon>Trifolieae</taxon>
        <taxon>Medicago</taxon>
    </lineage>
</organism>
<gene>
    <name evidence="1" type="ordered locus">MTR_8g018250</name>
</gene>